<accession>A0A0A8ZET8</accession>
<organism evidence="2">
    <name type="scientific">Arundo donax</name>
    <name type="common">Giant reed</name>
    <name type="synonym">Donax arundinaceus</name>
    <dbReference type="NCBI Taxonomy" id="35708"/>
    <lineage>
        <taxon>Eukaryota</taxon>
        <taxon>Viridiplantae</taxon>
        <taxon>Streptophyta</taxon>
        <taxon>Embryophyta</taxon>
        <taxon>Tracheophyta</taxon>
        <taxon>Spermatophyta</taxon>
        <taxon>Magnoliopsida</taxon>
        <taxon>Liliopsida</taxon>
        <taxon>Poales</taxon>
        <taxon>Poaceae</taxon>
        <taxon>PACMAD clade</taxon>
        <taxon>Arundinoideae</taxon>
        <taxon>Arundineae</taxon>
        <taxon>Arundo</taxon>
    </lineage>
</organism>
<sequence length="35" mass="4271">MVQSESWNAHEPHDYFWSSFWVMKMSIRILLVSMP</sequence>
<protein>
    <submittedName>
        <fullName evidence="2">Uncharacterized protein</fullName>
    </submittedName>
</protein>
<name>A0A0A8ZET8_ARUDO</name>
<keyword evidence="1" id="KW-1133">Transmembrane helix</keyword>
<evidence type="ECO:0000313" key="2">
    <source>
        <dbReference type="EMBL" id="JAD37326.1"/>
    </source>
</evidence>
<dbReference type="EMBL" id="GBRH01260569">
    <property type="protein sequence ID" value="JAD37326.1"/>
    <property type="molecule type" value="Transcribed_RNA"/>
</dbReference>
<keyword evidence="1" id="KW-0472">Membrane</keyword>
<evidence type="ECO:0000256" key="1">
    <source>
        <dbReference type="SAM" id="Phobius"/>
    </source>
</evidence>
<feature type="transmembrane region" description="Helical" evidence="1">
    <location>
        <begin position="15"/>
        <end position="34"/>
    </location>
</feature>
<reference evidence="2" key="2">
    <citation type="journal article" date="2015" name="Data Brief">
        <title>Shoot transcriptome of the giant reed, Arundo donax.</title>
        <authorList>
            <person name="Barrero R.A."/>
            <person name="Guerrero F.D."/>
            <person name="Moolhuijzen P."/>
            <person name="Goolsby J.A."/>
            <person name="Tidwell J."/>
            <person name="Bellgard S.E."/>
            <person name="Bellgard M.I."/>
        </authorList>
    </citation>
    <scope>NUCLEOTIDE SEQUENCE</scope>
    <source>
        <tissue evidence="2">Shoot tissue taken approximately 20 cm above the soil surface</tissue>
    </source>
</reference>
<keyword evidence="1" id="KW-0812">Transmembrane</keyword>
<reference evidence="2" key="1">
    <citation type="submission" date="2014-09" db="EMBL/GenBank/DDBJ databases">
        <authorList>
            <person name="Magalhaes I.L.F."/>
            <person name="Oliveira U."/>
            <person name="Santos F.R."/>
            <person name="Vidigal T.H.D.A."/>
            <person name="Brescovit A.D."/>
            <person name="Santos A.J."/>
        </authorList>
    </citation>
    <scope>NUCLEOTIDE SEQUENCE</scope>
    <source>
        <tissue evidence="2">Shoot tissue taken approximately 20 cm above the soil surface</tissue>
    </source>
</reference>
<proteinExistence type="predicted"/>
<dbReference type="AlphaFoldDB" id="A0A0A8ZET8"/>